<dbReference type="EMBL" id="LFBV01000010">
    <property type="protein sequence ID" value="OKH91222.1"/>
    <property type="molecule type" value="Genomic_DNA"/>
</dbReference>
<evidence type="ECO:0000256" key="1">
    <source>
        <dbReference type="PIRSR" id="PIRSR640198-1"/>
    </source>
</evidence>
<keyword evidence="5" id="KW-1185">Reference proteome</keyword>
<dbReference type="InterPro" id="IPR003812">
    <property type="entry name" value="Fido"/>
</dbReference>
<dbReference type="SUPFAM" id="SSF140931">
    <property type="entry name" value="Fic-like"/>
    <property type="match status" value="1"/>
</dbReference>
<name>A0A1Q4UZZ2_9ACTN</name>
<dbReference type="InterPro" id="IPR036597">
    <property type="entry name" value="Fido-like_dom_sf"/>
</dbReference>
<dbReference type="STRING" id="1048205.AB852_32880"/>
<evidence type="ECO:0000313" key="5">
    <source>
        <dbReference type="Proteomes" id="UP000186455"/>
    </source>
</evidence>
<proteinExistence type="predicted"/>
<dbReference type="AlphaFoldDB" id="A0A1Q4UZZ2"/>
<dbReference type="Proteomes" id="UP000186455">
    <property type="component" value="Unassembled WGS sequence"/>
</dbReference>
<dbReference type="PROSITE" id="PS51459">
    <property type="entry name" value="FIDO"/>
    <property type="match status" value="1"/>
</dbReference>
<comment type="caution">
    <text evidence="4">The sequence shown here is derived from an EMBL/GenBank/DDBJ whole genome shotgun (WGS) entry which is preliminary data.</text>
</comment>
<dbReference type="Pfam" id="PF02661">
    <property type="entry name" value="Fic"/>
    <property type="match status" value="1"/>
</dbReference>
<dbReference type="PANTHER" id="PTHR13504">
    <property type="entry name" value="FIDO DOMAIN-CONTAINING PROTEIN DDB_G0283145"/>
    <property type="match status" value="1"/>
</dbReference>
<accession>A0A1Q4UZZ2</accession>
<organism evidence="4 5">
    <name type="scientific">Streptomyces uncialis</name>
    <dbReference type="NCBI Taxonomy" id="1048205"/>
    <lineage>
        <taxon>Bacteria</taxon>
        <taxon>Bacillati</taxon>
        <taxon>Actinomycetota</taxon>
        <taxon>Actinomycetes</taxon>
        <taxon>Kitasatosporales</taxon>
        <taxon>Streptomycetaceae</taxon>
        <taxon>Streptomyces</taxon>
    </lineage>
</organism>
<sequence>MLYGLPDLDDRDRHVLAEIDGMRARLRLQLRTPRRWEGQLRRDLTARAIAGSNAIEGYVASAADVEDILLGQAPIEASGTVTAEIEGYRQSMTYIQRLADAGPDFAYGKGLLNALHFMMQGHHPLKRPGWWRSGPVHVTSPDDPTIAAYTAPDAERLPELTGELVDWLNEGDPDAPVLVRAAMAHLNLVAIHPWADGNGRMSRALQTLVLAREGIVAPEFSSIEEWLGRARNTYRYYDVLAEVGGPVWTPGRDTRPWLRFCLRAHHQQAQAVERQVETTRTVWSVLEEAVERQGWADRTLYALYPAVMGNRVRRATYQADAGLSTQQALRDLRELVRADWLAPRGEAQGRYYVVGAGVPEDAVRGVLEPRALREPYTET</sequence>
<dbReference type="InterPro" id="IPR040198">
    <property type="entry name" value="Fido_containing"/>
</dbReference>
<feature type="active site" evidence="1">
    <location>
        <position position="192"/>
    </location>
</feature>
<dbReference type="RefSeq" id="WP_073793915.1">
    <property type="nucleotide sequence ID" value="NZ_LFBV01000010.1"/>
</dbReference>
<feature type="domain" description="Fido" evidence="3">
    <location>
        <begin position="107"/>
        <end position="263"/>
    </location>
</feature>
<evidence type="ECO:0000259" key="3">
    <source>
        <dbReference type="PROSITE" id="PS51459"/>
    </source>
</evidence>
<feature type="binding site" evidence="2">
    <location>
        <begin position="196"/>
        <end position="203"/>
    </location>
    <ligand>
        <name>ATP</name>
        <dbReference type="ChEBI" id="CHEBI:30616"/>
    </ligand>
</feature>
<evidence type="ECO:0000313" key="4">
    <source>
        <dbReference type="EMBL" id="OKH91222.1"/>
    </source>
</evidence>
<keyword evidence="2" id="KW-0067">ATP-binding</keyword>
<evidence type="ECO:0000256" key="2">
    <source>
        <dbReference type="PIRSR" id="PIRSR640198-2"/>
    </source>
</evidence>
<protein>
    <submittedName>
        <fullName evidence="4">Cell filamentation protein Fic</fullName>
    </submittedName>
</protein>
<dbReference type="PANTHER" id="PTHR13504:SF38">
    <property type="entry name" value="FIDO DOMAIN-CONTAINING PROTEIN"/>
    <property type="match status" value="1"/>
</dbReference>
<dbReference type="GO" id="GO:0005524">
    <property type="term" value="F:ATP binding"/>
    <property type="evidence" value="ECO:0007669"/>
    <property type="project" value="UniProtKB-KW"/>
</dbReference>
<dbReference type="Gene3D" id="1.10.3290.10">
    <property type="entry name" value="Fido-like domain"/>
    <property type="match status" value="1"/>
</dbReference>
<gene>
    <name evidence="4" type="ORF">AB852_32880</name>
</gene>
<reference evidence="4 5" key="1">
    <citation type="submission" date="2015-06" db="EMBL/GenBank/DDBJ databases">
        <title>Cloning and characterization of the uncialamcin biosynthetic gene cluster.</title>
        <authorList>
            <person name="Yan X."/>
            <person name="Huang T."/>
            <person name="Ge H."/>
            <person name="Shen B."/>
        </authorList>
    </citation>
    <scope>NUCLEOTIDE SEQUENCE [LARGE SCALE GENOMIC DNA]</scope>
    <source>
        <strain evidence="4 5">DCA2648</strain>
    </source>
</reference>
<keyword evidence="2" id="KW-0547">Nucleotide-binding</keyword>